<dbReference type="RefSeq" id="WP_017021743.1">
    <property type="nucleotide sequence ID" value="NZ_AJYJ02000143.1"/>
</dbReference>
<dbReference type="EMBL" id="AJYJ02000143">
    <property type="protein sequence ID" value="OEF09491.1"/>
    <property type="molecule type" value="Genomic_DNA"/>
</dbReference>
<keyword evidence="2" id="KW-1185">Reference proteome</keyword>
<dbReference type="Gene3D" id="3.90.550.10">
    <property type="entry name" value="Spore Coat Polysaccharide Biosynthesis Protein SpsA, Chain A"/>
    <property type="match status" value="1"/>
</dbReference>
<evidence type="ECO:0000313" key="1">
    <source>
        <dbReference type="EMBL" id="OEF09491.1"/>
    </source>
</evidence>
<reference evidence="1 2" key="1">
    <citation type="journal article" date="2012" name="Science">
        <title>Ecological populations of bacteria act as socially cohesive units of antibiotic production and resistance.</title>
        <authorList>
            <person name="Cordero O.X."/>
            <person name="Wildschutte H."/>
            <person name="Kirkup B."/>
            <person name="Proehl S."/>
            <person name="Ngo L."/>
            <person name="Hussain F."/>
            <person name="Le Roux F."/>
            <person name="Mincer T."/>
            <person name="Polz M.F."/>
        </authorList>
    </citation>
    <scope>NUCLEOTIDE SEQUENCE [LARGE SCALE GENOMIC DNA]</scope>
    <source>
        <strain evidence="1 2">5S-186</strain>
    </source>
</reference>
<comment type="caution">
    <text evidence="1">The sequence shown here is derived from an EMBL/GenBank/DDBJ whole genome shotgun (WGS) entry which is preliminary data.</text>
</comment>
<sequence>MTSILVLLYNKEIKDSESLNHIKSHDIHFNNVNLIIWNNGPNELKDTDTSCFTDIGLNTTIINTLDNKSLGYIYNEFIKINNESRRFIFLDHDSYITKEYLEEALHSSGSFLLPKVTSYGALCSPNKLPKNIHYKKNEHIVAIGSGIVINKDIIEKIEKKYISTFDSNFSLYGVDTSFMLRIRKLNLCDQIKIISGFEHSLSKNEQESKKIKKFREDEMAISIAIIARRYPSYSSMRRLIKRLYGSLKGTNQYPIITMLQAFSKGKHPRC</sequence>
<dbReference type="InterPro" id="IPR029044">
    <property type="entry name" value="Nucleotide-diphossugar_trans"/>
</dbReference>
<evidence type="ECO:0000313" key="2">
    <source>
        <dbReference type="Proteomes" id="UP000095059"/>
    </source>
</evidence>
<protein>
    <recommendedName>
        <fullName evidence="3">Glycosyltransferase 2-like domain-containing protein</fullName>
    </recommendedName>
</protein>
<dbReference type="SUPFAM" id="SSF53448">
    <property type="entry name" value="Nucleotide-diphospho-sugar transferases"/>
    <property type="match status" value="1"/>
</dbReference>
<gene>
    <name evidence="1" type="ORF">A1Q5_14540</name>
</gene>
<name>A0ABX3AQ25_ALILO</name>
<evidence type="ECO:0008006" key="3">
    <source>
        <dbReference type="Google" id="ProtNLM"/>
    </source>
</evidence>
<accession>A0ABX3AQ25</accession>
<organism evidence="1 2">
    <name type="scientific">Aliivibrio logei 5S-186</name>
    <dbReference type="NCBI Taxonomy" id="626086"/>
    <lineage>
        <taxon>Bacteria</taxon>
        <taxon>Pseudomonadati</taxon>
        <taxon>Pseudomonadota</taxon>
        <taxon>Gammaproteobacteria</taxon>
        <taxon>Vibrionales</taxon>
        <taxon>Vibrionaceae</taxon>
        <taxon>Aliivibrio</taxon>
    </lineage>
</organism>
<dbReference type="Proteomes" id="UP000095059">
    <property type="component" value="Unassembled WGS sequence"/>
</dbReference>
<proteinExistence type="predicted"/>